<comment type="caution">
    <text evidence="1">The sequence shown here is derived from an EMBL/GenBank/DDBJ whole genome shotgun (WGS) entry which is preliminary data.</text>
</comment>
<gene>
    <name evidence="1" type="ORF">E4U43_001728</name>
</gene>
<evidence type="ECO:0000313" key="2">
    <source>
        <dbReference type="Proteomes" id="UP000748025"/>
    </source>
</evidence>
<keyword evidence="2" id="KW-1185">Reference proteome</keyword>
<evidence type="ECO:0000313" key="1">
    <source>
        <dbReference type="EMBL" id="KAG6000042.1"/>
    </source>
</evidence>
<protein>
    <submittedName>
        <fullName evidence="1">Uncharacterized protein</fullName>
    </submittedName>
</protein>
<organism evidence="1 2">
    <name type="scientific">Claviceps pusilla</name>
    <dbReference type="NCBI Taxonomy" id="123648"/>
    <lineage>
        <taxon>Eukaryota</taxon>
        <taxon>Fungi</taxon>
        <taxon>Dikarya</taxon>
        <taxon>Ascomycota</taxon>
        <taxon>Pezizomycotina</taxon>
        <taxon>Sordariomycetes</taxon>
        <taxon>Hypocreomycetidae</taxon>
        <taxon>Hypocreales</taxon>
        <taxon>Clavicipitaceae</taxon>
        <taxon>Claviceps</taxon>
    </lineage>
</organism>
<name>A0A9P7N8H8_9HYPO</name>
<accession>A0A9P7N8H8</accession>
<reference evidence="1" key="1">
    <citation type="journal article" date="2020" name="bioRxiv">
        <title>Whole genome comparisons of ergot fungi reveals the divergence and evolution of species within the genus Claviceps are the result of varying mechanisms driving genome evolution and host range expansion.</title>
        <authorList>
            <person name="Wyka S.A."/>
            <person name="Mondo S.J."/>
            <person name="Liu M."/>
            <person name="Dettman J."/>
            <person name="Nalam V."/>
            <person name="Broders K.D."/>
        </authorList>
    </citation>
    <scope>NUCLEOTIDE SEQUENCE</scope>
    <source>
        <strain evidence="1">CCC 602</strain>
    </source>
</reference>
<dbReference type="AlphaFoldDB" id="A0A9P7N8H8"/>
<dbReference type="EMBL" id="SRPW01001579">
    <property type="protein sequence ID" value="KAG6000042.1"/>
    <property type="molecule type" value="Genomic_DNA"/>
</dbReference>
<sequence length="104" mass="11599">MQGPWLMAHGSRLTARGSCVPSPDQMGMCNPPDTCTCYSSMCAVKPRRQLPMWWPLDVDTSNMPDEHATMELAGNGNGDEMAEMDMDMDMDMSRPRNKGKRGSR</sequence>
<dbReference type="Proteomes" id="UP000748025">
    <property type="component" value="Unassembled WGS sequence"/>
</dbReference>
<proteinExistence type="predicted"/>